<proteinExistence type="predicted"/>
<dbReference type="EMBL" id="CAFBIY010000109">
    <property type="protein sequence ID" value="CAB4852085.1"/>
    <property type="molecule type" value="Genomic_DNA"/>
</dbReference>
<organism evidence="4">
    <name type="scientific">freshwater metagenome</name>
    <dbReference type="NCBI Taxonomy" id="449393"/>
    <lineage>
        <taxon>unclassified sequences</taxon>
        <taxon>metagenomes</taxon>
        <taxon>ecological metagenomes</taxon>
    </lineage>
</organism>
<dbReference type="EMBL" id="CAFBOL010000007">
    <property type="protein sequence ID" value="CAB4975547.1"/>
    <property type="molecule type" value="Genomic_DNA"/>
</dbReference>
<gene>
    <name evidence="2" type="ORF">UFOPK2656_03342</name>
    <name evidence="3" type="ORF">UFOPK3099_01276</name>
    <name evidence="4" type="ORF">UFOPK3267_01879</name>
    <name evidence="5" type="ORF">UFOPK3651_03168</name>
    <name evidence="6" type="ORF">UFOPK3931_00465</name>
    <name evidence="1" type="ORF">UFOPK4189_01588</name>
</gene>
<accession>A0A6J7C406</accession>
<dbReference type="EMBL" id="CAESGF010000008">
    <property type="protein sequence ID" value="CAB4363818.1"/>
    <property type="molecule type" value="Genomic_DNA"/>
</dbReference>
<reference evidence="4" key="1">
    <citation type="submission" date="2020-05" db="EMBL/GenBank/DDBJ databases">
        <authorList>
            <person name="Chiriac C."/>
            <person name="Salcher M."/>
            <person name="Ghai R."/>
            <person name="Kavagutti S V."/>
        </authorList>
    </citation>
    <scope>NUCLEOTIDE SEQUENCE</scope>
</reference>
<dbReference type="EMBL" id="CAFBMT010000031">
    <property type="protein sequence ID" value="CAB4955838.1"/>
    <property type="molecule type" value="Genomic_DNA"/>
</dbReference>
<evidence type="ECO:0000313" key="3">
    <source>
        <dbReference type="EMBL" id="CAB4819047.1"/>
    </source>
</evidence>
<name>A0A6J7C406_9ZZZZ</name>
<sequence length="264" mass="27801">MERLRHLARSEGADPLVLVRETASALRGMGNDPAGLVVACRRIVERHVTSGPLWWLCSHVVTAAEPYKVANRLADEFEADPTIRWVLEALPADSCVCTVGWPDIAGEAIIRRGDVAVLALDTTRDADAFARRLGRAGVSGELIPAAALSAAVLVSDPVLIEAFAASGEELLAPLGSRAAASVAYCSGVPVVAVVGRGRRIPERTFATIVDRITDADAPWYAEAEILPLGLCTQVADPFGLQPAADASFAAECPMAPELLTTSPN</sequence>
<dbReference type="EMBL" id="CAEZYF010000036">
    <property type="protein sequence ID" value="CAB4747728.1"/>
    <property type="molecule type" value="Genomic_DNA"/>
</dbReference>
<evidence type="ECO:0000313" key="1">
    <source>
        <dbReference type="EMBL" id="CAB4363818.1"/>
    </source>
</evidence>
<evidence type="ECO:0000313" key="5">
    <source>
        <dbReference type="EMBL" id="CAB4955838.1"/>
    </source>
</evidence>
<dbReference type="AlphaFoldDB" id="A0A6J7C406"/>
<evidence type="ECO:0000313" key="2">
    <source>
        <dbReference type="EMBL" id="CAB4747728.1"/>
    </source>
</evidence>
<dbReference type="EMBL" id="CAFAAV010000085">
    <property type="protein sequence ID" value="CAB4819047.1"/>
    <property type="molecule type" value="Genomic_DNA"/>
</dbReference>
<protein>
    <submittedName>
        <fullName evidence="4">Unannotated protein</fullName>
    </submittedName>
</protein>
<evidence type="ECO:0000313" key="4">
    <source>
        <dbReference type="EMBL" id="CAB4852085.1"/>
    </source>
</evidence>
<evidence type="ECO:0000313" key="6">
    <source>
        <dbReference type="EMBL" id="CAB4975547.1"/>
    </source>
</evidence>